<feature type="region of interest" description="Disordered" evidence="5">
    <location>
        <begin position="1"/>
        <end position="203"/>
    </location>
</feature>
<evidence type="ECO:0000313" key="8">
    <source>
        <dbReference type="Proteomes" id="UP000028834"/>
    </source>
</evidence>
<dbReference type="GO" id="GO:0005730">
    <property type="term" value="C:nucleolus"/>
    <property type="evidence" value="ECO:0007669"/>
    <property type="project" value="UniProtKB-SubCell"/>
</dbReference>
<keyword evidence="3" id="KW-0690">Ribosome biogenesis</keyword>
<proteinExistence type="inferred from homology"/>
<dbReference type="PROSITE" id="PS50833">
    <property type="entry name" value="BRIX"/>
    <property type="match status" value="1"/>
</dbReference>
<evidence type="ECO:0000313" key="7">
    <source>
        <dbReference type="EMBL" id="KFG61133.1"/>
    </source>
</evidence>
<evidence type="ECO:0000256" key="5">
    <source>
        <dbReference type="SAM" id="MobiDB-lite"/>
    </source>
</evidence>
<evidence type="ECO:0000259" key="6">
    <source>
        <dbReference type="PROSITE" id="PS50833"/>
    </source>
</evidence>
<protein>
    <submittedName>
        <fullName evidence="7">Brix domain-containing protein</fullName>
    </submittedName>
</protein>
<comment type="subcellular location">
    <subcellularLocation>
        <location evidence="1">Nucleus</location>
        <location evidence="1">Nucleolus</location>
    </subcellularLocation>
</comment>
<accession>A0A086LWW5</accession>
<dbReference type="VEuPathDB" id="ToxoDB:TGRUB_222000"/>
<dbReference type="GO" id="GO:0019843">
    <property type="term" value="F:rRNA binding"/>
    <property type="evidence" value="ECO:0007669"/>
    <property type="project" value="InterPro"/>
</dbReference>
<keyword evidence="4" id="KW-0539">Nucleus</keyword>
<name>A0A086LWW5_TOXGO</name>
<dbReference type="Proteomes" id="UP000028834">
    <property type="component" value="Unassembled WGS sequence"/>
</dbReference>
<dbReference type="OrthoDB" id="332550at2759"/>
<sequence>MGAAGGEARKAPHGAKAKKLSAADSGVSTLSEDAKESGKGIVGSEPEKKDRRALKKTKRFDKQKPAAVTSPFAAPSPAPRAQTIEKRDVQKRTKSSAGRNRGGAALEKNRANNASKRSPQKIKEEEEEEEEVEEEEEKEEEKEEEEEEKEEEEEEEEVEEEDEEEDEVMSSRPRNSSVGTTGGEGEGKDAEGRDAEGVSPAPADPYLLAEADYLRREKRWVNRQRVLVLGSRGVTHLQRHLMEDFKRLLPHHKAESKWERKQTMKDISELAQLRACNNVLYFESRKRDLLLHVSKIPHGPTLIFRVLNIHTLAEMKMTGNCLLHSRPLLLFSPEFGSEHGPAQPHLALIKEVFVQVFGTPRNHPKAKPFFDHALAFYKFDGNRIWFRHYQIAPLIGGEGGDADTPERQTFIEIGPRCVLEIVKILDGSFSGKTIWSNRNYICSRDLVALQRMGRAQSYAQRVQAKEKRTERLDKLHIEESPLAMENVFGDFVRDSEDRRGKKKRKVGEA</sequence>
<organism evidence="7 8">
    <name type="scientific">Toxoplasma gondii RUB</name>
    <dbReference type="NCBI Taxonomy" id="935652"/>
    <lineage>
        <taxon>Eukaryota</taxon>
        <taxon>Sar</taxon>
        <taxon>Alveolata</taxon>
        <taxon>Apicomplexa</taxon>
        <taxon>Conoidasida</taxon>
        <taxon>Coccidia</taxon>
        <taxon>Eucoccidiorida</taxon>
        <taxon>Eimeriorina</taxon>
        <taxon>Sarcocystidae</taxon>
        <taxon>Toxoplasma</taxon>
    </lineage>
</organism>
<dbReference type="AlphaFoldDB" id="A0A086LWW5"/>
<dbReference type="InterPro" id="IPR026532">
    <property type="entry name" value="BRX1"/>
</dbReference>
<feature type="compositionally biased region" description="Low complexity" evidence="5">
    <location>
        <begin position="65"/>
        <end position="81"/>
    </location>
</feature>
<evidence type="ECO:0000256" key="2">
    <source>
        <dbReference type="ARBA" id="ARBA00006369"/>
    </source>
</evidence>
<reference evidence="7 8" key="1">
    <citation type="submission" date="2014-05" db="EMBL/GenBank/DDBJ databases">
        <authorList>
            <person name="Sibley D."/>
            <person name="Venepally P."/>
            <person name="Karamycheva S."/>
            <person name="Hadjithomas M."/>
            <person name="Khan A."/>
            <person name="Brunk B."/>
            <person name="Roos D."/>
            <person name="Caler E."/>
            <person name="Lorenzi H."/>
        </authorList>
    </citation>
    <scope>NUCLEOTIDE SEQUENCE [LARGE SCALE GENOMIC DNA]</scope>
    <source>
        <strain evidence="7 8">RUB</strain>
    </source>
</reference>
<dbReference type="GO" id="GO:0006364">
    <property type="term" value="P:rRNA processing"/>
    <property type="evidence" value="ECO:0007669"/>
    <property type="project" value="InterPro"/>
</dbReference>
<dbReference type="GO" id="GO:0000027">
    <property type="term" value="P:ribosomal large subunit assembly"/>
    <property type="evidence" value="ECO:0007669"/>
    <property type="project" value="TreeGrafter"/>
</dbReference>
<evidence type="ECO:0000256" key="1">
    <source>
        <dbReference type="ARBA" id="ARBA00004604"/>
    </source>
</evidence>
<evidence type="ECO:0000256" key="3">
    <source>
        <dbReference type="ARBA" id="ARBA00022517"/>
    </source>
</evidence>
<comment type="caution">
    <text evidence="7">The sequence shown here is derived from an EMBL/GenBank/DDBJ whole genome shotgun (WGS) entry which is preliminary data.</text>
</comment>
<evidence type="ECO:0000256" key="4">
    <source>
        <dbReference type="ARBA" id="ARBA00023242"/>
    </source>
</evidence>
<feature type="compositionally biased region" description="Acidic residues" evidence="5">
    <location>
        <begin position="125"/>
        <end position="168"/>
    </location>
</feature>
<dbReference type="PANTHER" id="PTHR13634">
    <property type="entry name" value="RIBOSOME BIOGENESIS PROTEIN BRIX"/>
    <property type="match status" value="1"/>
</dbReference>
<dbReference type="PANTHER" id="PTHR13634:SF0">
    <property type="entry name" value="RIBOSOME BIOGENESIS PROTEIN BRX1 HOMOLOG"/>
    <property type="match status" value="1"/>
</dbReference>
<feature type="domain" description="Brix" evidence="6">
    <location>
        <begin position="224"/>
        <end position="430"/>
    </location>
</feature>
<dbReference type="SMART" id="SM00879">
    <property type="entry name" value="Brix"/>
    <property type="match status" value="1"/>
</dbReference>
<feature type="compositionally biased region" description="Basic and acidic residues" evidence="5">
    <location>
        <begin position="185"/>
        <end position="196"/>
    </location>
</feature>
<dbReference type="SUPFAM" id="SSF52954">
    <property type="entry name" value="Class II aaRS ABD-related"/>
    <property type="match status" value="1"/>
</dbReference>
<comment type="similarity">
    <text evidence="2">Belongs to the BRX1 family.</text>
</comment>
<dbReference type="InterPro" id="IPR007109">
    <property type="entry name" value="Brix"/>
</dbReference>
<feature type="compositionally biased region" description="Basic residues" evidence="5">
    <location>
        <begin position="51"/>
        <end position="61"/>
    </location>
</feature>
<gene>
    <name evidence="7" type="ORF">TGRUB_222000</name>
</gene>
<dbReference type="Pfam" id="PF04427">
    <property type="entry name" value="Brix"/>
    <property type="match status" value="1"/>
</dbReference>
<dbReference type="EMBL" id="AFYV02001701">
    <property type="protein sequence ID" value="KFG61133.1"/>
    <property type="molecule type" value="Genomic_DNA"/>
</dbReference>